<dbReference type="Pfam" id="PF00198">
    <property type="entry name" value="2-oxoacid_dh"/>
    <property type="match status" value="1"/>
</dbReference>
<comment type="subunit">
    <text evidence="3">Forms a 24-polypeptide structural core with octahedral symmetry.</text>
</comment>
<evidence type="ECO:0000256" key="8">
    <source>
        <dbReference type="SAM" id="MobiDB-lite"/>
    </source>
</evidence>
<dbReference type="InterPro" id="IPR011053">
    <property type="entry name" value="Single_hybrid_motif"/>
</dbReference>
<evidence type="ECO:0000259" key="9">
    <source>
        <dbReference type="PROSITE" id="PS50968"/>
    </source>
</evidence>
<evidence type="ECO:0000256" key="3">
    <source>
        <dbReference type="ARBA" id="ARBA00011484"/>
    </source>
</evidence>
<feature type="region of interest" description="Disordered" evidence="8">
    <location>
        <begin position="104"/>
        <end position="123"/>
    </location>
</feature>
<evidence type="ECO:0000259" key="10">
    <source>
        <dbReference type="PROSITE" id="PS51826"/>
    </source>
</evidence>
<feature type="domain" description="Peripheral subunit-binding (PSBD)" evidence="10">
    <location>
        <begin position="126"/>
        <end position="163"/>
    </location>
</feature>
<evidence type="ECO:0000313" key="11">
    <source>
        <dbReference type="EMBL" id="GLH66961.1"/>
    </source>
</evidence>
<keyword evidence="4 7" id="KW-0808">Transferase</keyword>
<reference evidence="11" key="1">
    <citation type="journal article" date="2023" name="Antonie Van Leeuwenhoek">
        <title>Mesoterricola silvestris gen. nov., sp. nov., Mesoterricola sediminis sp. nov., Geothrix oryzae sp. nov., Geothrix edaphica sp. nov., Geothrix rubra sp. nov., and Geothrix limicola sp. nov., six novel members of Acidobacteriota isolated from soils.</title>
        <authorList>
            <person name="Itoh H."/>
            <person name="Sugisawa Y."/>
            <person name="Mise K."/>
            <person name="Xu Z."/>
            <person name="Kuniyasu M."/>
            <person name="Ushijima N."/>
            <person name="Kawano K."/>
            <person name="Kobayashi E."/>
            <person name="Shiratori Y."/>
            <person name="Masuda Y."/>
            <person name="Senoo K."/>
        </authorList>
    </citation>
    <scope>NUCLEOTIDE SEQUENCE</scope>
    <source>
        <strain evidence="11">Red802</strain>
    </source>
</reference>
<comment type="similarity">
    <text evidence="2 7">Belongs to the 2-oxoacid dehydrogenase family.</text>
</comment>
<dbReference type="CDD" id="cd06849">
    <property type="entry name" value="lipoyl_domain"/>
    <property type="match status" value="1"/>
</dbReference>
<sequence>MAFDVVMPQMGESIAEATVLKWHKQAGDVIAKDETLYEISTDKVDAEIPAPAAGTLLEILVDVNATVPVGTVVARIGDASEKPSGATAPAAAATTAPAASVAPAAAAPAPLGDEDDNSLEGRLRTKSSPLVREMAKQHGLDLAKVQGTGQAGRVTKEDLEAHLAKGPTAAPAASASSIAPALPAVHDPSAPTMGLAPGMAVAPAPAMPAFAAGERVKVEPMTRMRKIIADNMVASRRTSAHVYTVFEIDMTHVAQLRNKHKKAFEAQFGTKLSFMPFVMMAACKALRAYPIVNASVDGDNIVYKQDINLGIAVSLDWGLIVPVVKNADMMNLGGLARSLNDLAERARAKQLKPDEISGGTFTITNPGVYGDTFGLPVINQPQVAIQGVGAIVKRPVVITGPDGTDFIAIRQVMFSSLGFDHRIIDGAMGDLFMAFVKKELENSTFGLE</sequence>
<accession>A0ABQ5PX83</accession>
<evidence type="ECO:0000313" key="12">
    <source>
        <dbReference type="Proteomes" id="UP001165044"/>
    </source>
</evidence>
<dbReference type="Pfam" id="PF00364">
    <property type="entry name" value="Biotin_lipoyl"/>
    <property type="match status" value="1"/>
</dbReference>
<dbReference type="PROSITE" id="PS51826">
    <property type="entry name" value="PSBD"/>
    <property type="match status" value="1"/>
</dbReference>
<evidence type="ECO:0000256" key="5">
    <source>
        <dbReference type="ARBA" id="ARBA00022823"/>
    </source>
</evidence>
<dbReference type="EC" id="2.3.1.-" evidence="7"/>
<keyword evidence="12" id="KW-1185">Reference proteome</keyword>
<dbReference type="Gene3D" id="4.10.320.10">
    <property type="entry name" value="E3-binding domain"/>
    <property type="match status" value="1"/>
</dbReference>
<dbReference type="PROSITE" id="PS00189">
    <property type="entry name" value="LIPOYL"/>
    <property type="match status" value="1"/>
</dbReference>
<dbReference type="InterPro" id="IPR004167">
    <property type="entry name" value="PSBD"/>
</dbReference>
<evidence type="ECO:0000256" key="1">
    <source>
        <dbReference type="ARBA" id="ARBA00001938"/>
    </source>
</evidence>
<dbReference type="SUPFAM" id="SSF47005">
    <property type="entry name" value="Peripheral subunit-binding domain of 2-oxo acid dehydrogenase complex"/>
    <property type="match status" value="1"/>
</dbReference>
<dbReference type="InterPro" id="IPR001078">
    <property type="entry name" value="2-oxoacid_DH_actylTfrase"/>
</dbReference>
<evidence type="ECO:0000256" key="2">
    <source>
        <dbReference type="ARBA" id="ARBA00007317"/>
    </source>
</evidence>
<dbReference type="InterPro" id="IPR000089">
    <property type="entry name" value="Biotin_lipoyl"/>
</dbReference>
<dbReference type="Gene3D" id="3.30.559.10">
    <property type="entry name" value="Chloramphenicol acetyltransferase-like domain"/>
    <property type="match status" value="1"/>
</dbReference>
<feature type="domain" description="Lipoyl-binding" evidence="9">
    <location>
        <begin position="2"/>
        <end position="77"/>
    </location>
</feature>
<comment type="cofactor">
    <cofactor evidence="1 7">
        <name>(R)-lipoate</name>
        <dbReference type="ChEBI" id="CHEBI:83088"/>
    </cofactor>
</comment>
<dbReference type="EMBL" id="BSDC01000001">
    <property type="protein sequence ID" value="GLH66961.1"/>
    <property type="molecule type" value="Genomic_DNA"/>
</dbReference>
<keyword evidence="6 7" id="KW-0012">Acyltransferase</keyword>
<dbReference type="SUPFAM" id="SSF51230">
    <property type="entry name" value="Single hybrid motif"/>
    <property type="match status" value="1"/>
</dbReference>
<dbReference type="PANTHER" id="PTHR43178:SF5">
    <property type="entry name" value="LIPOAMIDE ACYLTRANSFERASE COMPONENT OF BRANCHED-CHAIN ALPHA-KETO ACID DEHYDROGENASE COMPLEX, MITOCHONDRIAL"/>
    <property type="match status" value="1"/>
</dbReference>
<dbReference type="Pfam" id="PF02817">
    <property type="entry name" value="E3_binding"/>
    <property type="match status" value="1"/>
</dbReference>
<keyword evidence="5 7" id="KW-0450">Lipoyl</keyword>
<dbReference type="Proteomes" id="UP001165044">
    <property type="component" value="Unassembled WGS sequence"/>
</dbReference>
<proteinExistence type="inferred from homology"/>
<gene>
    <name evidence="11" type="ORF">GETHED_13250</name>
</gene>
<dbReference type="SUPFAM" id="SSF52777">
    <property type="entry name" value="CoA-dependent acyltransferases"/>
    <property type="match status" value="1"/>
</dbReference>
<dbReference type="InterPro" id="IPR003016">
    <property type="entry name" value="2-oxoA_DH_lipoyl-BS"/>
</dbReference>
<comment type="caution">
    <text evidence="11">The sequence shown here is derived from an EMBL/GenBank/DDBJ whole genome shotgun (WGS) entry which is preliminary data.</text>
</comment>
<dbReference type="PROSITE" id="PS50968">
    <property type="entry name" value="BIOTINYL_LIPOYL"/>
    <property type="match status" value="1"/>
</dbReference>
<dbReference type="PANTHER" id="PTHR43178">
    <property type="entry name" value="DIHYDROLIPOAMIDE ACETYLTRANSFERASE COMPONENT OF PYRUVATE DEHYDROGENASE COMPLEX"/>
    <property type="match status" value="1"/>
</dbReference>
<dbReference type="InterPro" id="IPR023213">
    <property type="entry name" value="CAT-like_dom_sf"/>
</dbReference>
<dbReference type="InterPro" id="IPR036625">
    <property type="entry name" value="E3-bd_dom_sf"/>
</dbReference>
<evidence type="ECO:0000256" key="7">
    <source>
        <dbReference type="RuleBase" id="RU003423"/>
    </source>
</evidence>
<organism evidence="11 12">
    <name type="scientific">Geothrix edaphica</name>
    <dbReference type="NCBI Taxonomy" id="2927976"/>
    <lineage>
        <taxon>Bacteria</taxon>
        <taxon>Pseudomonadati</taxon>
        <taxon>Acidobacteriota</taxon>
        <taxon>Holophagae</taxon>
        <taxon>Holophagales</taxon>
        <taxon>Holophagaceae</taxon>
        <taxon>Geothrix</taxon>
    </lineage>
</organism>
<evidence type="ECO:0000256" key="6">
    <source>
        <dbReference type="ARBA" id="ARBA00023315"/>
    </source>
</evidence>
<dbReference type="Gene3D" id="2.40.50.100">
    <property type="match status" value="1"/>
</dbReference>
<evidence type="ECO:0000256" key="4">
    <source>
        <dbReference type="ARBA" id="ARBA00022679"/>
    </source>
</evidence>
<dbReference type="RefSeq" id="WP_285607703.1">
    <property type="nucleotide sequence ID" value="NZ_BSDC01000001.1"/>
</dbReference>
<protein>
    <recommendedName>
        <fullName evidence="7">Dihydrolipoamide acetyltransferase component of pyruvate dehydrogenase complex</fullName>
        <ecNumber evidence="7">2.3.1.-</ecNumber>
    </recommendedName>
</protein>
<name>A0ABQ5PX83_9BACT</name>
<dbReference type="InterPro" id="IPR050743">
    <property type="entry name" value="2-oxoacid_DH_E2_comp"/>
</dbReference>